<keyword evidence="1" id="KW-0433">Leucine-rich repeat</keyword>
<feature type="domain" description="Disease resistance R13L4/SHOC-2-like LRR" evidence="3">
    <location>
        <begin position="3"/>
        <end position="262"/>
    </location>
</feature>
<dbReference type="InterPro" id="IPR032675">
    <property type="entry name" value="LRR_dom_sf"/>
</dbReference>
<dbReference type="PANTHER" id="PTHR47186">
    <property type="entry name" value="LEUCINE-RICH REPEAT-CONTAINING PROTEIN 57"/>
    <property type="match status" value="1"/>
</dbReference>
<sequence>MPNLTYLDLSYTGLEELPKDIKCLVNLQYLNISNTQISSLPEELVKLKKLQYLICRNTRLGKVEDGLMSILQKLKIIDVFPSGWVDLAQLKKLKKHIKAIGMRVVSEEVLQQLSCLPTTRLYLANVDNLISLSFDTLSCKDHGFLQELEISFCRKLEVLVMNGNGCHLNELKIWHVKKLQNVIWTNLSPQEFFHVLRKLYIVGCNLDNLAWILHLPCLSYLYIRYCEEIEALVYMEEEREIQQQEVSEHRPTFPALEFLKITNLPKLVSISNFELDFPRLSCLIVEDCAEIETLVYMEEREIQQEEVSEHRPTFPALEFLKITKLPKLVSISNFAWEFPQLKDLTVRQCLNLKKLPFKSGINNNNQRIIYIDCEREWWESLEWDDATIPSHLQPNFSRDEIDED</sequence>
<keyword evidence="2" id="KW-0677">Repeat</keyword>
<protein>
    <submittedName>
        <fullName evidence="5">Disease resistance protein RPS2-like</fullName>
    </submittedName>
</protein>
<name>A0AB40AV71_DIOCR</name>
<proteinExistence type="predicted"/>
<dbReference type="GeneID" id="120254723"/>
<evidence type="ECO:0000256" key="1">
    <source>
        <dbReference type="ARBA" id="ARBA00022614"/>
    </source>
</evidence>
<dbReference type="InterPro" id="IPR003591">
    <property type="entry name" value="Leu-rich_rpt_typical-subtyp"/>
</dbReference>
<reference evidence="5" key="1">
    <citation type="submission" date="2025-08" db="UniProtKB">
        <authorList>
            <consortium name="RefSeq"/>
        </authorList>
    </citation>
    <scope>IDENTIFICATION</scope>
</reference>
<dbReference type="PANTHER" id="PTHR47186:SF3">
    <property type="entry name" value="OS09G0267800 PROTEIN"/>
    <property type="match status" value="1"/>
</dbReference>
<dbReference type="RefSeq" id="XP_039118704.1">
    <property type="nucleotide sequence ID" value="XM_039262770.1"/>
</dbReference>
<evidence type="ECO:0000313" key="5">
    <source>
        <dbReference type="RefSeq" id="XP_039118704.1"/>
    </source>
</evidence>
<evidence type="ECO:0000259" key="3">
    <source>
        <dbReference type="Pfam" id="PF23598"/>
    </source>
</evidence>
<evidence type="ECO:0000256" key="2">
    <source>
        <dbReference type="ARBA" id="ARBA00022737"/>
    </source>
</evidence>
<dbReference type="AlphaFoldDB" id="A0AB40AV71"/>
<dbReference type="PROSITE" id="PS51450">
    <property type="entry name" value="LRR"/>
    <property type="match status" value="1"/>
</dbReference>
<dbReference type="InterPro" id="IPR001611">
    <property type="entry name" value="Leu-rich_rpt"/>
</dbReference>
<keyword evidence="4" id="KW-1185">Reference proteome</keyword>
<evidence type="ECO:0000313" key="4">
    <source>
        <dbReference type="Proteomes" id="UP001515500"/>
    </source>
</evidence>
<dbReference type="SUPFAM" id="SSF52058">
    <property type="entry name" value="L domain-like"/>
    <property type="match status" value="1"/>
</dbReference>
<organism evidence="4 5">
    <name type="scientific">Dioscorea cayennensis subsp. rotundata</name>
    <name type="common">White Guinea yam</name>
    <name type="synonym">Dioscorea rotundata</name>
    <dbReference type="NCBI Taxonomy" id="55577"/>
    <lineage>
        <taxon>Eukaryota</taxon>
        <taxon>Viridiplantae</taxon>
        <taxon>Streptophyta</taxon>
        <taxon>Embryophyta</taxon>
        <taxon>Tracheophyta</taxon>
        <taxon>Spermatophyta</taxon>
        <taxon>Magnoliopsida</taxon>
        <taxon>Liliopsida</taxon>
        <taxon>Dioscoreales</taxon>
        <taxon>Dioscoreaceae</taxon>
        <taxon>Dioscorea</taxon>
    </lineage>
</organism>
<gene>
    <name evidence="5" type="primary">LOC120254723</name>
</gene>
<dbReference type="Gene3D" id="3.80.10.10">
    <property type="entry name" value="Ribonuclease Inhibitor"/>
    <property type="match status" value="2"/>
</dbReference>
<dbReference type="Pfam" id="PF23598">
    <property type="entry name" value="LRR_14"/>
    <property type="match status" value="1"/>
</dbReference>
<dbReference type="Proteomes" id="UP001515500">
    <property type="component" value="Unplaced"/>
</dbReference>
<dbReference type="InterPro" id="IPR055414">
    <property type="entry name" value="LRR_R13L4/SHOC2-like"/>
</dbReference>
<accession>A0AB40AV71</accession>
<dbReference type="SMART" id="SM00369">
    <property type="entry name" value="LRR_TYP"/>
    <property type="match status" value="2"/>
</dbReference>